<dbReference type="Proteomes" id="UP001287286">
    <property type="component" value="Unassembled WGS sequence"/>
</dbReference>
<keyword evidence="3" id="KW-1185">Reference proteome</keyword>
<proteinExistence type="predicted"/>
<name>A0ABR0BD79_PURLI</name>
<comment type="caution">
    <text evidence="2">The sequence shown here is derived from an EMBL/GenBank/DDBJ whole genome shotgun (WGS) entry which is preliminary data.</text>
</comment>
<dbReference type="EMBL" id="JAWRVI010000297">
    <property type="protein sequence ID" value="KAK4068653.1"/>
    <property type="molecule type" value="Genomic_DNA"/>
</dbReference>
<evidence type="ECO:0000313" key="2">
    <source>
        <dbReference type="EMBL" id="KAK4068653.1"/>
    </source>
</evidence>
<reference evidence="2 3" key="1">
    <citation type="journal article" date="2024" name="Microbiol. Resour. Announc.">
        <title>Genome annotations for the ascomycete fungi Trichoderma harzianum, Trichoderma aggressivum, and Purpureocillium lilacinum.</title>
        <authorList>
            <person name="Beijen E.P.W."/>
            <person name="Ohm R.A."/>
        </authorList>
    </citation>
    <scope>NUCLEOTIDE SEQUENCE [LARGE SCALE GENOMIC DNA]</scope>
    <source>
        <strain evidence="2 3">CBS 150709</strain>
    </source>
</reference>
<feature type="compositionally biased region" description="Basic and acidic residues" evidence="1">
    <location>
        <begin position="132"/>
        <end position="141"/>
    </location>
</feature>
<protein>
    <submittedName>
        <fullName evidence="2">Uncharacterized protein</fullName>
    </submittedName>
</protein>
<gene>
    <name evidence="2" type="ORF">Purlil1_13757</name>
</gene>
<organism evidence="2 3">
    <name type="scientific">Purpureocillium lilacinum</name>
    <name type="common">Paecilomyces lilacinus</name>
    <dbReference type="NCBI Taxonomy" id="33203"/>
    <lineage>
        <taxon>Eukaryota</taxon>
        <taxon>Fungi</taxon>
        <taxon>Dikarya</taxon>
        <taxon>Ascomycota</taxon>
        <taxon>Pezizomycotina</taxon>
        <taxon>Sordariomycetes</taxon>
        <taxon>Hypocreomycetidae</taxon>
        <taxon>Hypocreales</taxon>
        <taxon>Ophiocordycipitaceae</taxon>
        <taxon>Purpureocillium</taxon>
    </lineage>
</organism>
<feature type="region of interest" description="Disordered" evidence="1">
    <location>
        <begin position="17"/>
        <end position="64"/>
    </location>
</feature>
<accession>A0ABR0BD79</accession>
<feature type="region of interest" description="Disordered" evidence="1">
    <location>
        <begin position="101"/>
        <end position="141"/>
    </location>
</feature>
<evidence type="ECO:0000256" key="1">
    <source>
        <dbReference type="SAM" id="MobiDB-lite"/>
    </source>
</evidence>
<evidence type="ECO:0000313" key="3">
    <source>
        <dbReference type="Proteomes" id="UP001287286"/>
    </source>
</evidence>
<sequence length="141" mass="15262">MLAGSIREADRIRCSIASQAAPSHKGVPPLSTTEEPRYIDPNGTAIVGDGGAPQPFKSEAPRRGGDVEVLTAKLSEMEARLRMVEARVAKLEASLRKRKTALEETQARKRPATGTHALYPSRAIMPFSLTHKGNEPPAHDK</sequence>